<dbReference type="PANTHER" id="PTHR43133:SF60">
    <property type="entry name" value="RNA POLYMERASE SIGMA FACTOR SIGV"/>
    <property type="match status" value="1"/>
</dbReference>
<dbReference type="Gene3D" id="1.10.1740.10">
    <property type="match status" value="1"/>
</dbReference>
<evidence type="ECO:0000256" key="2">
    <source>
        <dbReference type="ARBA" id="ARBA00023015"/>
    </source>
</evidence>
<accession>A0ABS1JAX6</accession>
<keyword evidence="8" id="KW-1185">Reference proteome</keyword>
<dbReference type="InterPro" id="IPR039425">
    <property type="entry name" value="RNA_pol_sigma-70-like"/>
</dbReference>
<comment type="similarity">
    <text evidence="1">Belongs to the sigma-70 factor family. ECF subfamily.</text>
</comment>
<dbReference type="Pfam" id="PF04542">
    <property type="entry name" value="Sigma70_r2"/>
    <property type="match status" value="1"/>
</dbReference>
<dbReference type="RefSeq" id="WP_201635404.1">
    <property type="nucleotide sequence ID" value="NZ_JAEQNB010000003.1"/>
</dbReference>
<dbReference type="PANTHER" id="PTHR43133">
    <property type="entry name" value="RNA POLYMERASE ECF-TYPE SIGMA FACTO"/>
    <property type="match status" value="1"/>
</dbReference>
<keyword evidence="2" id="KW-0805">Transcription regulation</keyword>
<dbReference type="EMBL" id="JAEQNB010000003">
    <property type="protein sequence ID" value="MBL0387429.1"/>
    <property type="molecule type" value="Genomic_DNA"/>
</dbReference>
<comment type="caution">
    <text evidence="7">The sequence shown here is derived from an EMBL/GenBank/DDBJ whole genome shotgun (WGS) entry which is preliminary data.</text>
</comment>
<gene>
    <name evidence="7" type="ORF">JJB07_12270</name>
</gene>
<dbReference type="InterPro" id="IPR013324">
    <property type="entry name" value="RNA_pol_sigma_r3/r4-like"/>
</dbReference>
<dbReference type="InterPro" id="IPR007627">
    <property type="entry name" value="RNA_pol_sigma70_r2"/>
</dbReference>
<evidence type="ECO:0000313" key="8">
    <source>
        <dbReference type="Proteomes" id="UP000602284"/>
    </source>
</evidence>
<dbReference type="SUPFAM" id="SSF88659">
    <property type="entry name" value="Sigma3 and sigma4 domains of RNA polymerase sigma factors"/>
    <property type="match status" value="1"/>
</dbReference>
<keyword evidence="3" id="KW-0731">Sigma factor</keyword>
<dbReference type="Gene3D" id="1.10.10.10">
    <property type="entry name" value="Winged helix-like DNA-binding domain superfamily/Winged helix DNA-binding domain"/>
    <property type="match status" value="1"/>
</dbReference>
<evidence type="ECO:0000256" key="1">
    <source>
        <dbReference type="ARBA" id="ARBA00010641"/>
    </source>
</evidence>
<evidence type="ECO:0000259" key="5">
    <source>
        <dbReference type="Pfam" id="PF04542"/>
    </source>
</evidence>
<reference evidence="7 8" key="1">
    <citation type="submission" date="2021-01" db="EMBL/GenBank/DDBJ databases">
        <title>Tumebacillus sp. strain ITR2 16S ribosomal RNA gene Genome sequencing and assembly.</title>
        <authorList>
            <person name="Kang M."/>
        </authorList>
    </citation>
    <scope>NUCLEOTIDE SEQUENCE [LARGE SCALE GENOMIC DNA]</scope>
    <source>
        <strain evidence="7 8">ITR2</strain>
    </source>
</reference>
<dbReference type="InterPro" id="IPR013325">
    <property type="entry name" value="RNA_pol_sigma_r2"/>
</dbReference>
<evidence type="ECO:0000313" key="7">
    <source>
        <dbReference type="EMBL" id="MBL0387429.1"/>
    </source>
</evidence>
<feature type="domain" description="RNA polymerase sigma-70 region 2" evidence="5">
    <location>
        <begin position="9"/>
        <end position="75"/>
    </location>
</feature>
<dbReference type="Proteomes" id="UP000602284">
    <property type="component" value="Unassembled WGS sequence"/>
</dbReference>
<feature type="domain" description="RNA polymerase sigma factor 70 region 4 type 2" evidence="6">
    <location>
        <begin position="105"/>
        <end position="157"/>
    </location>
</feature>
<dbReference type="Pfam" id="PF08281">
    <property type="entry name" value="Sigma70_r4_2"/>
    <property type="match status" value="1"/>
</dbReference>
<dbReference type="InterPro" id="IPR014284">
    <property type="entry name" value="RNA_pol_sigma-70_dom"/>
</dbReference>
<proteinExistence type="inferred from homology"/>
<evidence type="ECO:0000256" key="3">
    <source>
        <dbReference type="ARBA" id="ARBA00023082"/>
    </source>
</evidence>
<dbReference type="InterPro" id="IPR036388">
    <property type="entry name" value="WH-like_DNA-bd_sf"/>
</dbReference>
<evidence type="ECO:0000256" key="4">
    <source>
        <dbReference type="ARBA" id="ARBA00023163"/>
    </source>
</evidence>
<protein>
    <submittedName>
        <fullName evidence="7">RNA polymerase sigma factor</fullName>
    </submittedName>
</protein>
<sequence length="172" mass="20080">MQEEWEDVYANHVEAVFRYLMCFLGHREDALDLSQETFVKAFGRWKSFTGSSSLRTWLIAIAHNLAVDRVRKAERQRLLQKLLRQQPTQGVEMPEEIAQMNEARQELYLHIRHLKADHRAVVALRGLQEFSVQEAADILGWTESKVKVTYHRAIKSLSGHYKEGEQNVYEVV</sequence>
<keyword evidence="4" id="KW-0804">Transcription</keyword>
<name>A0ABS1JAX6_9BACL</name>
<dbReference type="NCBIfam" id="TIGR02937">
    <property type="entry name" value="sigma70-ECF"/>
    <property type="match status" value="1"/>
</dbReference>
<dbReference type="InterPro" id="IPR013249">
    <property type="entry name" value="RNA_pol_sigma70_r4_t2"/>
</dbReference>
<dbReference type="SUPFAM" id="SSF88946">
    <property type="entry name" value="Sigma2 domain of RNA polymerase sigma factors"/>
    <property type="match status" value="1"/>
</dbReference>
<evidence type="ECO:0000259" key="6">
    <source>
        <dbReference type="Pfam" id="PF08281"/>
    </source>
</evidence>
<organism evidence="7 8">
    <name type="scientific">Tumebacillus amylolyticus</name>
    <dbReference type="NCBI Taxonomy" id="2801339"/>
    <lineage>
        <taxon>Bacteria</taxon>
        <taxon>Bacillati</taxon>
        <taxon>Bacillota</taxon>
        <taxon>Bacilli</taxon>
        <taxon>Bacillales</taxon>
        <taxon>Alicyclobacillaceae</taxon>
        <taxon>Tumebacillus</taxon>
    </lineage>
</organism>